<dbReference type="GO" id="GO:0002250">
    <property type="term" value="P:adaptive immune response"/>
    <property type="evidence" value="ECO:0007669"/>
    <property type="project" value="UniProtKB-KW"/>
</dbReference>
<dbReference type="InterPro" id="IPR050199">
    <property type="entry name" value="IgHV"/>
</dbReference>
<dbReference type="SMART" id="SM00406">
    <property type="entry name" value="IGv"/>
    <property type="match status" value="1"/>
</dbReference>
<dbReference type="STRING" id="109280.ENSHCOP00000003738"/>
<keyword evidence="3" id="KW-1280">Immunoglobulin</keyword>
<feature type="domain" description="Ig-like" evidence="4">
    <location>
        <begin position="12"/>
        <end position="93"/>
    </location>
</feature>
<keyword evidence="1" id="KW-0391">Immunity</keyword>
<dbReference type="InterPro" id="IPR036179">
    <property type="entry name" value="Ig-like_dom_sf"/>
</dbReference>
<reference evidence="5" key="1">
    <citation type="submission" date="2025-08" db="UniProtKB">
        <authorList>
            <consortium name="Ensembl"/>
        </authorList>
    </citation>
    <scope>IDENTIFICATION</scope>
</reference>
<dbReference type="GO" id="GO:0005576">
    <property type="term" value="C:extracellular region"/>
    <property type="evidence" value="ECO:0007669"/>
    <property type="project" value="UniProtKB-ARBA"/>
</dbReference>
<evidence type="ECO:0000256" key="2">
    <source>
        <dbReference type="ARBA" id="ARBA00023130"/>
    </source>
</evidence>
<name>A0A3Q2XH86_HIPCM</name>
<dbReference type="PANTHER" id="PTHR23266">
    <property type="entry name" value="IMMUNOGLOBULIN HEAVY CHAIN"/>
    <property type="match status" value="1"/>
</dbReference>
<dbReference type="InterPro" id="IPR013106">
    <property type="entry name" value="Ig_V-set"/>
</dbReference>
<organism evidence="5 6">
    <name type="scientific">Hippocampus comes</name>
    <name type="common">Tiger tail seahorse</name>
    <dbReference type="NCBI Taxonomy" id="109280"/>
    <lineage>
        <taxon>Eukaryota</taxon>
        <taxon>Metazoa</taxon>
        <taxon>Chordata</taxon>
        <taxon>Craniata</taxon>
        <taxon>Vertebrata</taxon>
        <taxon>Euteleostomi</taxon>
        <taxon>Actinopterygii</taxon>
        <taxon>Neopterygii</taxon>
        <taxon>Teleostei</taxon>
        <taxon>Neoteleostei</taxon>
        <taxon>Acanthomorphata</taxon>
        <taxon>Syngnathiaria</taxon>
        <taxon>Syngnathiformes</taxon>
        <taxon>Syngnathoidei</taxon>
        <taxon>Syngnathidae</taxon>
        <taxon>Hippocampus</taxon>
    </lineage>
</organism>
<dbReference type="AlphaFoldDB" id="A0A3Q2XH86"/>
<dbReference type="GO" id="GO:0019814">
    <property type="term" value="C:immunoglobulin complex"/>
    <property type="evidence" value="ECO:0007669"/>
    <property type="project" value="UniProtKB-KW"/>
</dbReference>
<dbReference type="InterPro" id="IPR007110">
    <property type="entry name" value="Ig-like_dom"/>
</dbReference>
<proteinExistence type="predicted"/>
<dbReference type="SUPFAM" id="SSF48726">
    <property type="entry name" value="Immunoglobulin"/>
    <property type="match status" value="1"/>
</dbReference>
<protein>
    <submittedName>
        <fullName evidence="5">Immunoglobulin heavy variable 6-1</fullName>
    </submittedName>
</protein>
<accession>A0A3Q2XH86</accession>
<keyword evidence="6" id="KW-1185">Reference proteome</keyword>
<dbReference type="Ensembl" id="ENSHCOT00000008232.1">
    <property type="protein sequence ID" value="ENSHCOP00000003738.1"/>
    <property type="gene ID" value="ENSHCOG00000005127.1"/>
</dbReference>
<evidence type="ECO:0000256" key="3">
    <source>
        <dbReference type="ARBA" id="ARBA00043265"/>
    </source>
</evidence>
<dbReference type="GeneTree" id="ENSGT01150000286938"/>
<keyword evidence="2" id="KW-1064">Adaptive immunity</keyword>
<dbReference type="PROSITE" id="PS50835">
    <property type="entry name" value="IG_LIKE"/>
    <property type="match status" value="1"/>
</dbReference>
<evidence type="ECO:0000256" key="1">
    <source>
        <dbReference type="ARBA" id="ARBA00022859"/>
    </source>
</evidence>
<dbReference type="InterPro" id="IPR013783">
    <property type="entry name" value="Ig-like_fold"/>
</dbReference>
<dbReference type="Pfam" id="PF07686">
    <property type="entry name" value="V-set"/>
    <property type="match status" value="1"/>
</dbReference>
<reference evidence="5" key="2">
    <citation type="submission" date="2025-09" db="UniProtKB">
        <authorList>
            <consortium name="Ensembl"/>
        </authorList>
    </citation>
    <scope>IDENTIFICATION</scope>
</reference>
<dbReference type="Proteomes" id="UP000264820">
    <property type="component" value="Unplaced"/>
</dbReference>
<evidence type="ECO:0000259" key="4">
    <source>
        <dbReference type="PROSITE" id="PS50835"/>
    </source>
</evidence>
<dbReference type="Gene3D" id="2.60.40.10">
    <property type="entry name" value="Immunoglobulins"/>
    <property type="match status" value="1"/>
</dbReference>
<evidence type="ECO:0000313" key="6">
    <source>
        <dbReference type="Proteomes" id="UP000264820"/>
    </source>
</evidence>
<evidence type="ECO:0000313" key="5">
    <source>
        <dbReference type="Ensembl" id="ENSHCOP00000003738.1"/>
    </source>
</evidence>
<dbReference type="OMA" id="HSYATFY"/>
<sequence>PLPLSDGGGGAGESHTLTCKISGLDFSDYPWSWVRKVPGKDFEFISYIGPSSTPKYYSPLLQERFTIARRDSSSQLDLNINSLKTEDTAAYFCARSTTIDISSKSHKKKKKKKFILYFEPILPSQ</sequence>